<evidence type="ECO:0000259" key="2">
    <source>
        <dbReference type="Pfam" id="PF13581"/>
    </source>
</evidence>
<dbReference type="InterPro" id="IPR036890">
    <property type="entry name" value="HATPase_C_sf"/>
</dbReference>
<dbReference type="KEGG" id="asoc:CB4_00967"/>
<protein>
    <submittedName>
        <fullName evidence="3">Serine-protein kinase RsbW</fullName>
        <ecNumber evidence="3">2.7.11.1</ecNumber>
    </submittedName>
</protein>
<dbReference type="Gene3D" id="3.30.565.10">
    <property type="entry name" value="Histidine kinase-like ATPase, C-terminal domain"/>
    <property type="match status" value="1"/>
</dbReference>
<evidence type="ECO:0000313" key="3">
    <source>
        <dbReference type="EMBL" id="BAU26798.1"/>
    </source>
</evidence>
<dbReference type="CDD" id="cd16936">
    <property type="entry name" value="HATPase_RsbW-like"/>
    <property type="match status" value="1"/>
</dbReference>
<gene>
    <name evidence="3" type="primary">rsbW</name>
    <name evidence="3" type="ORF">CB4_00967</name>
</gene>
<reference evidence="3 4" key="1">
    <citation type="submission" date="2015-12" db="EMBL/GenBank/DDBJ databases">
        <title>Genome sequence of Aneurinibacillus soli.</title>
        <authorList>
            <person name="Lee J.S."/>
            <person name="Lee K.C."/>
            <person name="Kim K.K."/>
            <person name="Lee B.W."/>
        </authorList>
    </citation>
    <scope>NUCLEOTIDE SEQUENCE [LARGE SCALE GENOMIC DNA]</scope>
    <source>
        <strain evidence="3 4">CB4</strain>
    </source>
</reference>
<dbReference type="InterPro" id="IPR050267">
    <property type="entry name" value="Anti-sigma-factor_SerPK"/>
</dbReference>
<dbReference type="Proteomes" id="UP000217696">
    <property type="component" value="Chromosome"/>
</dbReference>
<dbReference type="PANTHER" id="PTHR35526">
    <property type="entry name" value="ANTI-SIGMA-F FACTOR RSBW-RELATED"/>
    <property type="match status" value="1"/>
</dbReference>
<keyword evidence="3" id="KW-0418">Kinase</keyword>
<organism evidence="3 4">
    <name type="scientific">Aneurinibacillus soli</name>
    <dbReference type="NCBI Taxonomy" id="1500254"/>
    <lineage>
        <taxon>Bacteria</taxon>
        <taxon>Bacillati</taxon>
        <taxon>Bacillota</taxon>
        <taxon>Bacilli</taxon>
        <taxon>Bacillales</taxon>
        <taxon>Paenibacillaceae</taxon>
        <taxon>Aneurinibacillus group</taxon>
        <taxon>Aneurinibacillus</taxon>
    </lineage>
</organism>
<evidence type="ECO:0000313" key="4">
    <source>
        <dbReference type="Proteomes" id="UP000217696"/>
    </source>
</evidence>
<evidence type="ECO:0000256" key="1">
    <source>
        <dbReference type="ARBA" id="ARBA00022527"/>
    </source>
</evidence>
<keyword evidence="3" id="KW-0808">Transferase</keyword>
<dbReference type="GO" id="GO:0004674">
    <property type="term" value="F:protein serine/threonine kinase activity"/>
    <property type="evidence" value="ECO:0007669"/>
    <property type="project" value="UniProtKB-KW"/>
</dbReference>
<dbReference type="EMBL" id="AP017312">
    <property type="protein sequence ID" value="BAU26798.1"/>
    <property type="molecule type" value="Genomic_DNA"/>
</dbReference>
<dbReference type="InterPro" id="IPR003594">
    <property type="entry name" value="HATPase_dom"/>
</dbReference>
<accession>A0A0U5BF53</accession>
<dbReference type="EC" id="2.7.11.1" evidence="3"/>
<sequence length="155" mass="17793">MRELQLVCIKKQELPFIREQISTFIRETVPDDSVLLEIAVNEAINNAMRYGNRGEPRSVTIRLHSTGKRLVVRVRDDGEGFKGNERLQKLSYAYYSTHEELYKESGRGLYIMKTVTDYIKYNEKGNEVMLVKYTDSCRKSSSVIDCSLVALGDNS</sequence>
<name>A0A0U5BF53_9BACL</name>
<dbReference type="OrthoDB" id="2883129at2"/>
<keyword evidence="1" id="KW-0723">Serine/threonine-protein kinase</keyword>
<dbReference type="SUPFAM" id="SSF55874">
    <property type="entry name" value="ATPase domain of HSP90 chaperone/DNA topoisomerase II/histidine kinase"/>
    <property type="match status" value="1"/>
</dbReference>
<feature type="domain" description="Histidine kinase/HSP90-like ATPase" evidence="2">
    <location>
        <begin position="18"/>
        <end position="132"/>
    </location>
</feature>
<dbReference type="RefSeq" id="WP_096463804.1">
    <property type="nucleotide sequence ID" value="NZ_AP017312.1"/>
</dbReference>
<keyword evidence="4" id="KW-1185">Reference proteome</keyword>
<dbReference type="Pfam" id="PF13581">
    <property type="entry name" value="HATPase_c_2"/>
    <property type="match status" value="1"/>
</dbReference>
<proteinExistence type="predicted"/>
<dbReference type="AlphaFoldDB" id="A0A0U5BF53"/>
<dbReference type="PANTHER" id="PTHR35526:SF3">
    <property type="entry name" value="ANTI-SIGMA-F FACTOR RSBW"/>
    <property type="match status" value="1"/>
</dbReference>